<name>A0ACC2V347_9TREE</name>
<comment type="caution">
    <text evidence="1">The sequence shown here is derived from an EMBL/GenBank/DDBJ whole genome shotgun (WGS) entry which is preliminary data.</text>
</comment>
<accession>A0ACC2V347</accession>
<proteinExistence type="predicted"/>
<dbReference type="EMBL" id="JASBWT010000031">
    <property type="protein sequence ID" value="KAJ9093432.1"/>
    <property type="molecule type" value="Genomic_DNA"/>
</dbReference>
<reference evidence="1" key="1">
    <citation type="submission" date="2023-04" db="EMBL/GenBank/DDBJ databases">
        <title>Draft Genome sequencing of Naganishia species isolated from polar environments using Oxford Nanopore Technology.</title>
        <authorList>
            <person name="Leo P."/>
            <person name="Venkateswaran K."/>
        </authorList>
    </citation>
    <scope>NUCLEOTIDE SEQUENCE</scope>
    <source>
        <strain evidence="1">MNA-CCFEE 5423</strain>
    </source>
</reference>
<sequence>MGISGLLPLLKEIQVQRNISEFKGQTLAVDAYVWLHKGAFGCAEDLVKGIPTTKFVDYAMFRVRLLKYHGVTPIVVFDGGPLPAKKRTEVDRASRREFHLGQANALTAQARHREARDHYTKCVDITPEMALQLIKALQAESVDYIVAPYEADAQMAFMEKEGLVDGIITEDSDMLVFGCRNILAGCDYLDSIPGIGIKTAHKLLRKHKTVEKVVQMVRREGNAIVPPDYIPQFRLAELVFLHQRVYDPRQRKLVTLLPLEDGPLGSLECAHIGADMAAEHAQGIAEGRLHPETRETLQDLWPDHRPAGMGGAQDRIFGSSSKQNVPLSKSASGPLDAWIKKGASTTAPRSRVALPKLVGESKSGVIRLSELKTRKSEPPSASGNTSKFFQPQSRRTMPTKSESIIVDLVFDDEPPSVAHNNEDAPDLSDPGVATPRDLEGPSTSMPPSPVCSTFLSSPIKAESAREESPLSSPENLPSHSLDQRSTHCLTSPFDPATDDFGVDNKTSGPISGFGTGVGPTHPPTPSPSDDAKDNDNVVSTEQRPTMPELGEEEQRPSGVKQEQRREIDFTPFYQTEGMESSPIAVESDIETEVEETQQDFIKEQQREQESVKAVAAGWKAKFTFGGMNRPGSLTPRNSMLKRKSTDEKENVTPQDPSWSRSAPRVNREVLAFQSAGSGFGRSSKSRPESGSGKRKLDFHSKETPVMKKTRSSTDVRIQTSKRVFTDKTNVDVDNGDIVLAPPSESSSPLKHSHSSPSVLSGSQKLLAFRYRA</sequence>
<evidence type="ECO:0000313" key="1">
    <source>
        <dbReference type="EMBL" id="KAJ9093432.1"/>
    </source>
</evidence>
<organism evidence="1 2">
    <name type="scientific">Naganishia friedmannii</name>
    <dbReference type="NCBI Taxonomy" id="89922"/>
    <lineage>
        <taxon>Eukaryota</taxon>
        <taxon>Fungi</taxon>
        <taxon>Dikarya</taxon>
        <taxon>Basidiomycota</taxon>
        <taxon>Agaricomycotina</taxon>
        <taxon>Tremellomycetes</taxon>
        <taxon>Filobasidiales</taxon>
        <taxon>Filobasidiaceae</taxon>
        <taxon>Naganishia</taxon>
    </lineage>
</organism>
<protein>
    <submittedName>
        <fullName evidence="1">Uncharacterized protein</fullName>
    </submittedName>
</protein>
<evidence type="ECO:0000313" key="2">
    <source>
        <dbReference type="Proteomes" id="UP001227268"/>
    </source>
</evidence>
<gene>
    <name evidence="1" type="ORF">QFC21_006463</name>
</gene>
<keyword evidence="2" id="KW-1185">Reference proteome</keyword>
<dbReference type="Proteomes" id="UP001227268">
    <property type="component" value="Unassembled WGS sequence"/>
</dbReference>